<organism evidence="5 6">
    <name type="scientific">Dendrobium chrysotoxum</name>
    <name type="common">Orchid</name>
    <dbReference type="NCBI Taxonomy" id="161865"/>
    <lineage>
        <taxon>Eukaryota</taxon>
        <taxon>Viridiplantae</taxon>
        <taxon>Streptophyta</taxon>
        <taxon>Embryophyta</taxon>
        <taxon>Tracheophyta</taxon>
        <taxon>Spermatophyta</taxon>
        <taxon>Magnoliopsida</taxon>
        <taxon>Liliopsida</taxon>
        <taxon>Asparagales</taxon>
        <taxon>Orchidaceae</taxon>
        <taxon>Epidendroideae</taxon>
        <taxon>Malaxideae</taxon>
        <taxon>Dendrobiinae</taxon>
        <taxon>Dendrobium</taxon>
    </lineage>
</organism>
<evidence type="ECO:0000256" key="2">
    <source>
        <dbReference type="ARBA" id="ARBA00009993"/>
    </source>
</evidence>
<comment type="pathway">
    <text evidence="1">Protein modification; protein ubiquitination.</text>
</comment>
<keyword evidence="3" id="KW-0833">Ubl conjugation pathway</keyword>
<keyword evidence="6" id="KW-1185">Reference proteome</keyword>
<evidence type="ECO:0000259" key="4">
    <source>
        <dbReference type="Pfam" id="PF03931"/>
    </source>
</evidence>
<comment type="similarity">
    <text evidence="2">Belongs to the SKP1 family.</text>
</comment>
<evidence type="ECO:0000313" key="5">
    <source>
        <dbReference type="EMBL" id="KAH0457046.1"/>
    </source>
</evidence>
<sequence>MANKVKKMIRMMASNGVEVVVEEVVAMQSQIIYHMVEDNCIKNFIPLKHLDFSLPNIEELKDFDNKFVNIDTNALYDCIMVANYLGMKDLIDLVCYKVKLRGNSSDF</sequence>
<gene>
    <name evidence="5" type="ORF">IEQ34_014953</name>
</gene>
<dbReference type="InterPro" id="IPR001232">
    <property type="entry name" value="SKP1-like"/>
</dbReference>
<dbReference type="Proteomes" id="UP000775213">
    <property type="component" value="Unassembled WGS sequence"/>
</dbReference>
<dbReference type="AlphaFoldDB" id="A0AAV7GKQ6"/>
<dbReference type="InterPro" id="IPR016897">
    <property type="entry name" value="SKP1"/>
</dbReference>
<dbReference type="GO" id="GO:0006511">
    <property type="term" value="P:ubiquitin-dependent protein catabolic process"/>
    <property type="evidence" value="ECO:0007669"/>
    <property type="project" value="InterPro"/>
</dbReference>
<dbReference type="SUPFAM" id="SSF81382">
    <property type="entry name" value="Skp1 dimerisation domain-like"/>
    <property type="match status" value="1"/>
</dbReference>
<dbReference type="InterPro" id="IPR036296">
    <property type="entry name" value="SKP1-like_dim_sf"/>
</dbReference>
<dbReference type="SUPFAM" id="SSF54695">
    <property type="entry name" value="POZ domain"/>
    <property type="match status" value="1"/>
</dbReference>
<proteinExistence type="inferred from homology"/>
<evidence type="ECO:0000256" key="3">
    <source>
        <dbReference type="ARBA" id="ARBA00022786"/>
    </source>
</evidence>
<dbReference type="PANTHER" id="PTHR11165">
    <property type="entry name" value="SKP1"/>
    <property type="match status" value="1"/>
</dbReference>
<evidence type="ECO:0000256" key="1">
    <source>
        <dbReference type="ARBA" id="ARBA00004906"/>
    </source>
</evidence>
<evidence type="ECO:0000313" key="6">
    <source>
        <dbReference type="Proteomes" id="UP000775213"/>
    </source>
</evidence>
<dbReference type="EMBL" id="JAGFBR010000013">
    <property type="protein sequence ID" value="KAH0457046.1"/>
    <property type="molecule type" value="Genomic_DNA"/>
</dbReference>
<dbReference type="InterPro" id="IPR011333">
    <property type="entry name" value="SKP1/BTB/POZ_sf"/>
</dbReference>
<dbReference type="SMART" id="SM00512">
    <property type="entry name" value="Skp1"/>
    <property type="match status" value="1"/>
</dbReference>
<accession>A0AAV7GKQ6</accession>
<protein>
    <recommendedName>
        <fullName evidence="4">SKP1 component POZ domain-containing protein</fullName>
    </recommendedName>
</protein>
<dbReference type="GO" id="GO:0009867">
    <property type="term" value="P:jasmonic acid mediated signaling pathway"/>
    <property type="evidence" value="ECO:0007669"/>
    <property type="project" value="UniProtKB-ARBA"/>
</dbReference>
<name>A0AAV7GKQ6_DENCH</name>
<comment type="caution">
    <text evidence="5">The sequence shown here is derived from an EMBL/GenBank/DDBJ whole genome shotgun (WGS) entry which is preliminary data.</text>
</comment>
<dbReference type="Pfam" id="PF03931">
    <property type="entry name" value="Skp1_POZ"/>
    <property type="match status" value="1"/>
</dbReference>
<feature type="domain" description="SKP1 component POZ" evidence="4">
    <location>
        <begin position="7"/>
        <end position="49"/>
    </location>
</feature>
<dbReference type="Gene3D" id="3.30.710.10">
    <property type="entry name" value="Potassium Channel Kv1.1, Chain A"/>
    <property type="match status" value="2"/>
</dbReference>
<dbReference type="InterPro" id="IPR016073">
    <property type="entry name" value="Skp1_comp_POZ"/>
</dbReference>
<reference evidence="5 6" key="1">
    <citation type="journal article" date="2021" name="Hortic Res">
        <title>Chromosome-scale assembly of the Dendrobium chrysotoxum genome enhances the understanding of orchid evolution.</title>
        <authorList>
            <person name="Zhang Y."/>
            <person name="Zhang G.Q."/>
            <person name="Zhang D."/>
            <person name="Liu X.D."/>
            <person name="Xu X.Y."/>
            <person name="Sun W.H."/>
            <person name="Yu X."/>
            <person name="Zhu X."/>
            <person name="Wang Z.W."/>
            <person name="Zhao X."/>
            <person name="Zhong W.Y."/>
            <person name="Chen H."/>
            <person name="Yin W.L."/>
            <person name="Huang T."/>
            <person name="Niu S.C."/>
            <person name="Liu Z.J."/>
        </authorList>
    </citation>
    <scope>NUCLEOTIDE SEQUENCE [LARGE SCALE GENOMIC DNA]</scope>
    <source>
        <strain evidence="5">Lindl</strain>
    </source>
</reference>